<evidence type="ECO:0000256" key="1">
    <source>
        <dbReference type="ARBA" id="ARBA00000829"/>
    </source>
</evidence>
<evidence type="ECO:0000256" key="5">
    <source>
        <dbReference type="ARBA" id="ARBA00022801"/>
    </source>
</evidence>
<keyword evidence="5" id="KW-0378">Hydrolase</keyword>
<organism evidence="10 11">
    <name type="scientific">Sphaerisporangium rufum</name>
    <dbReference type="NCBI Taxonomy" id="1381558"/>
    <lineage>
        <taxon>Bacteria</taxon>
        <taxon>Bacillati</taxon>
        <taxon>Actinomycetota</taxon>
        <taxon>Actinomycetes</taxon>
        <taxon>Streptosporangiales</taxon>
        <taxon>Streptosporangiaceae</taxon>
        <taxon>Sphaerisporangium</taxon>
    </lineage>
</organism>
<dbReference type="PANTHER" id="PTHR43730:SF1">
    <property type="entry name" value="BETA-MANNOSIDASE"/>
    <property type="match status" value="1"/>
</dbReference>
<keyword evidence="6" id="KW-0326">Glycosidase</keyword>
<dbReference type="InterPro" id="IPR054593">
    <property type="entry name" value="Beta-mannosidase-like_N2"/>
</dbReference>
<feature type="domain" description="Glycoside hydrolase family 2 immunoglobulin-like beta-sandwich" evidence="7">
    <location>
        <begin position="206"/>
        <end position="291"/>
    </location>
</feature>
<dbReference type="Gene3D" id="3.20.20.80">
    <property type="entry name" value="Glycosidases"/>
    <property type="match status" value="1"/>
</dbReference>
<dbReference type="InterPro" id="IPR017853">
    <property type="entry name" value="GH"/>
</dbReference>
<dbReference type="Pfam" id="PF02836">
    <property type="entry name" value="Glyco_hydro_2_C"/>
    <property type="match status" value="1"/>
</dbReference>
<dbReference type="InterPro" id="IPR006103">
    <property type="entry name" value="Glyco_hydro_2_cat"/>
</dbReference>
<dbReference type="InterPro" id="IPR008979">
    <property type="entry name" value="Galactose-bd-like_sf"/>
</dbReference>
<evidence type="ECO:0000259" key="8">
    <source>
        <dbReference type="Pfam" id="PF02836"/>
    </source>
</evidence>
<keyword evidence="11" id="KW-1185">Reference proteome</keyword>
<name>A0A919RD86_9ACTN</name>
<dbReference type="GO" id="GO:0004567">
    <property type="term" value="F:beta-mannosidase activity"/>
    <property type="evidence" value="ECO:0007669"/>
    <property type="project" value="UniProtKB-EC"/>
</dbReference>
<dbReference type="SUPFAM" id="SSF49303">
    <property type="entry name" value="beta-Galactosidase/glucuronidase domain"/>
    <property type="match status" value="1"/>
</dbReference>
<keyword evidence="4" id="KW-0732">Signal</keyword>
<dbReference type="InterPro" id="IPR006102">
    <property type="entry name" value="Ig-like_GH2"/>
</dbReference>
<dbReference type="SUPFAM" id="SSF49785">
    <property type="entry name" value="Galactose-binding domain-like"/>
    <property type="match status" value="1"/>
</dbReference>
<dbReference type="Proteomes" id="UP000655287">
    <property type="component" value="Unassembled WGS sequence"/>
</dbReference>
<proteinExistence type="inferred from homology"/>
<gene>
    <name evidence="10" type="ORF">Sru01_69040</name>
</gene>
<dbReference type="Gene3D" id="2.60.40.10">
    <property type="entry name" value="Immunoglobulins"/>
    <property type="match status" value="1"/>
</dbReference>
<dbReference type="InterPro" id="IPR050887">
    <property type="entry name" value="Beta-mannosidase_GH2"/>
</dbReference>
<dbReference type="SUPFAM" id="SSF51445">
    <property type="entry name" value="(Trans)glycosidases"/>
    <property type="match status" value="1"/>
</dbReference>
<evidence type="ECO:0000256" key="3">
    <source>
        <dbReference type="ARBA" id="ARBA00012754"/>
    </source>
</evidence>
<feature type="domain" description="Beta-mannosidase-like galactose-binding" evidence="9">
    <location>
        <begin position="32"/>
        <end position="186"/>
    </location>
</feature>
<dbReference type="InterPro" id="IPR013783">
    <property type="entry name" value="Ig-like_fold"/>
</dbReference>
<comment type="catalytic activity">
    <reaction evidence="1">
        <text>Hydrolysis of terminal, non-reducing beta-D-mannose residues in beta-D-mannosides.</text>
        <dbReference type="EC" id="3.2.1.25"/>
    </reaction>
</comment>
<sequence length="800" mass="88972">MSVYRPLHDGWTLSAVDTDAPITGRPAEMPAGVPATVPGCVHTDLMAAGLIEDPYLDDNETRLAWIGRTEWVYQTSFTWTPDQHERTDLVCDGLDTVATVVLNGVEVGRTANQHRSYRFPVRHLLRDGDNTLAVRFSSAYDYAEARRAALGDRPGAYDEPYQFIRKMACNFGWDWGPTVVTAGIWRPIGLSSWSGARLAEVRPLVTLDGTAGRVEVRVRVERTTERPHEITAEVAGIQARATLAAGAREAVLRIEVPDPEPWWPRGHGAQPLYDLTVRLGDDRWHRKIGFRTVELDREAFTISVNGRPIMVRGVNWIPDDCFPNRVTRDRLATRFAQATAANVNLLRIWGGGLYESEDFYELADSLGLMVWQDFPFACAAYPEEEPLRSEIAAEARENVTRLAPHPSLVLWCGNNENIEGHADWGWQETLAGRSWGGGLYYDLLPSIVAELDPTRPYWPGSPYSGAPDLPPNDPARGTIHIWDVWNHADYNRYAEYRPRFVAEFGFQGPPAYATLRRAVSGELAADAPLVLHHQKAIDGNGKLLRGLGDHLPAPETFDDWHYLTQLNQARAIAFGIGWFRTLAPHCSGTVLWQLNDCWPVTSWAAVDGDARRKPLWYALRRIYADRLLEIRDGAVFAVNDSAEPWHGELSVIRYGLGGEPLAKETFQVTAEPRSVARIELPGTLATAGDPAAELLAARLDDRRALVLFAEDSRVAYPAAEFDARAEPADGGYLVTVTARSIVRELALFPDRLDPAAEVDDMLITLLPGETATFRVTTGRELDPAALVTRPVLRCLNESAR</sequence>
<comment type="similarity">
    <text evidence="2">Belongs to the glycosyl hydrolase 2 family.</text>
</comment>
<evidence type="ECO:0000256" key="6">
    <source>
        <dbReference type="ARBA" id="ARBA00023295"/>
    </source>
</evidence>
<dbReference type="GO" id="GO:0006516">
    <property type="term" value="P:glycoprotein catabolic process"/>
    <property type="evidence" value="ECO:0007669"/>
    <property type="project" value="TreeGrafter"/>
</dbReference>
<dbReference type="PANTHER" id="PTHR43730">
    <property type="entry name" value="BETA-MANNOSIDASE"/>
    <property type="match status" value="1"/>
</dbReference>
<dbReference type="EMBL" id="BOOU01000119">
    <property type="protein sequence ID" value="GII81922.1"/>
    <property type="molecule type" value="Genomic_DNA"/>
</dbReference>
<dbReference type="Gene3D" id="2.60.120.260">
    <property type="entry name" value="Galactose-binding domain-like"/>
    <property type="match status" value="1"/>
</dbReference>
<evidence type="ECO:0000313" key="11">
    <source>
        <dbReference type="Proteomes" id="UP000655287"/>
    </source>
</evidence>
<accession>A0A919RD86</accession>
<dbReference type="FunFam" id="3.20.20.80:FF:000050">
    <property type="entry name" value="Beta-mannosidase B"/>
    <property type="match status" value="1"/>
</dbReference>
<evidence type="ECO:0000259" key="9">
    <source>
        <dbReference type="Pfam" id="PF22666"/>
    </source>
</evidence>
<evidence type="ECO:0000256" key="2">
    <source>
        <dbReference type="ARBA" id="ARBA00007401"/>
    </source>
</evidence>
<feature type="domain" description="Glycoside hydrolase family 2 catalytic" evidence="8">
    <location>
        <begin position="301"/>
        <end position="456"/>
    </location>
</feature>
<evidence type="ECO:0000256" key="4">
    <source>
        <dbReference type="ARBA" id="ARBA00022729"/>
    </source>
</evidence>
<evidence type="ECO:0000313" key="10">
    <source>
        <dbReference type="EMBL" id="GII81922.1"/>
    </source>
</evidence>
<dbReference type="Pfam" id="PF00703">
    <property type="entry name" value="Glyco_hydro_2"/>
    <property type="match status" value="1"/>
</dbReference>
<evidence type="ECO:0000259" key="7">
    <source>
        <dbReference type="Pfam" id="PF00703"/>
    </source>
</evidence>
<reference evidence="10" key="1">
    <citation type="submission" date="2021-01" db="EMBL/GenBank/DDBJ databases">
        <title>Whole genome shotgun sequence of Sphaerisporangium rufum NBRC 109079.</title>
        <authorList>
            <person name="Komaki H."/>
            <person name="Tamura T."/>
        </authorList>
    </citation>
    <scope>NUCLEOTIDE SEQUENCE</scope>
    <source>
        <strain evidence="10">NBRC 109079</strain>
    </source>
</reference>
<protein>
    <recommendedName>
        <fullName evidence="3">beta-mannosidase</fullName>
        <ecNumber evidence="3">3.2.1.25</ecNumber>
    </recommendedName>
</protein>
<dbReference type="RefSeq" id="WP_203994941.1">
    <property type="nucleotide sequence ID" value="NZ_BOOU01000119.1"/>
</dbReference>
<dbReference type="GO" id="GO:0005975">
    <property type="term" value="P:carbohydrate metabolic process"/>
    <property type="evidence" value="ECO:0007669"/>
    <property type="project" value="InterPro"/>
</dbReference>
<dbReference type="EC" id="3.2.1.25" evidence="3"/>
<dbReference type="InterPro" id="IPR036156">
    <property type="entry name" value="Beta-gal/glucu_dom_sf"/>
</dbReference>
<dbReference type="AlphaFoldDB" id="A0A919RD86"/>
<comment type="caution">
    <text evidence="10">The sequence shown here is derived from an EMBL/GenBank/DDBJ whole genome shotgun (WGS) entry which is preliminary data.</text>
</comment>
<dbReference type="Pfam" id="PF22666">
    <property type="entry name" value="Glyco_hydro_2_N2"/>
    <property type="match status" value="1"/>
</dbReference>